<dbReference type="Pfam" id="PF00642">
    <property type="entry name" value="zf-CCCH"/>
    <property type="match status" value="1"/>
</dbReference>
<feature type="zinc finger region" description="C3H1-type" evidence="5">
    <location>
        <begin position="362"/>
        <end position="389"/>
    </location>
</feature>
<feature type="domain" description="C3H1-type" evidence="7">
    <location>
        <begin position="362"/>
        <end position="389"/>
    </location>
</feature>
<keyword evidence="3 5" id="KW-0863">Zinc-finger</keyword>
<protein>
    <submittedName>
        <fullName evidence="9">C3H1-type domain-containing protein</fullName>
    </submittedName>
</protein>
<evidence type="ECO:0000256" key="5">
    <source>
        <dbReference type="PROSITE-ProRule" id="PRU00723"/>
    </source>
</evidence>
<proteinExistence type="predicted"/>
<dbReference type="SUPFAM" id="SSF90229">
    <property type="entry name" value="CCCH zinc finger"/>
    <property type="match status" value="1"/>
</dbReference>
<dbReference type="Proteomes" id="UP000046393">
    <property type="component" value="Unplaced"/>
</dbReference>
<keyword evidence="6" id="KW-0175">Coiled coil</keyword>
<reference evidence="9" key="1">
    <citation type="submission" date="2017-02" db="UniProtKB">
        <authorList>
            <consortium name="WormBaseParasite"/>
        </authorList>
    </citation>
    <scope>IDENTIFICATION</scope>
</reference>
<dbReference type="STRING" id="451379.A0A0N5AM32"/>
<keyword evidence="1 5" id="KW-0479">Metal-binding</keyword>
<evidence type="ECO:0000256" key="2">
    <source>
        <dbReference type="ARBA" id="ARBA00022737"/>
    </source>
</evidence>
<evidence type="ECO:0000256" key="3">
    <source>
        <dbReference type="ARBA" id="ARBA00022771"/>
    </source>
</evidence>
<dbReference type="GO" id="GO:0008270">
    <property type="term" value="F:zinc ion binding"/>
    <property type="evidence" value="ECO:0007669"/>
    <property type="project" value="UniProtKB-KW"/>
</dbReference>
<evidence type="ECO:0000259" key="7">
    <source>
        <dbReference type="PROSITE" id="PS50103"/>
    </source>
</evidence>
<evidence type="ECO:0000256" key="1">
    <source>
        <dbReference type="ARBA" id="ARBA00022723"/>
    </source>
</evidence>
<dbReference type="PROSITE" id="PS50103">
    <property type="entry name" value="ZF_C3H1"/>
    <property type="match status" value="1"/>
</dbReference>
<name>A0A0N5AM32_9BILA</name>
<dbReference type="AlphaFoldDB" id="A0A0N5AM32"/>
<evidence type="ECO:0000313" key="8">
    <source>
        <dbReference type="Proteomes" id="UP000046393"/>
    </source>
</evidence>
<keyword evidence="4 5" id="KW-0862">Zinc</keyword>
<evidence type="ECO:0000256" key="6">
    <source>
        <dbReference type="SAM" id="Coils"/>
    </source>
</evidence>
<evidence type="ECO:0000313" key="9">
    <source>
        <dbReference type="WBParaSite" id="SMUV_0000562301-mRNA-1"/>
    </source>
</evidence>
<organism evidence="8 9">
    <name type="scientific">Syphacia muris</name>
    <dbReference type="NCBI Taxonomy" id="451379"/>
    <lineage>
        <taxon>Eukaryota</taxon>
        <taxon>Metazoa</taxon>
        <taxon>Ecdysozoa</taxon>
        <taxon>Nematoda</taxon>
        <taxon>Chromadorea</taxon>
        <taxon>Rhabditida</taxon>
        <taxon>Spirurina</taxon>
        <taxon>Oxyuridomorpha</taxon>
        <taxon>Oxyuroidea</taxon>
        <taxon>Oxyuridae</taxon>
        <taxon>Syphacia</taxon>
    </lineage>
</organism>
<evidence type="ECO:0000256" key="4">
    <source>
        <dbReference type="ARBA" id="ARBA00022833"/>
    </source>
</evidence>
<dbReference type="InterPro" id="IPR000571">
    <property type="entry name" value="Znf_CCCH"/>
</dbReference>
<dbReference type="WBParaSite" id="SMUV_0000562301-mRNA-1">
    <property type="protein sequence ID" value="SMUV_0000562301-mRNA-1"/>
    <property type="gene ID" value="SMUV_0000562301"/>
</dbReference>
<sequence length="389" mass="44012">MALREKRWLEEDLDKVNSLLEENRSKLLVGNRKLEQMQAKYNELKERFDAFKRNCTCHRCLDPLSNFCQAESMHCSSSKLDDRKDSSLTISELSQKQAELILKQGQQISNLQDCVEQLSDSNTSVKEWFEVKFDISLFKLSMATASRVPTQFVPALIPQSNTSQFTNSAPPQFSSSVYRVYDNSLLQRVPLYYTYPNIATPYTSVCFALPPCAVQVARQHYSYQTQPVAMPTASNLSNPLTYYTVPPPETIHGAFQAPHMQSVVNGTSYGLPNPRLGYITSPQVVLMPQETKFLPPTNFLPKPGRIIPSKSTGEICDDRRFSLNCTSLLEIVQSEPCVEVRSNRPYNLNSTLQRPPGKQNSKYKTKPCTNFSKNGSCPYGDRCQFIHDG</sequence>
<keyword evidence="8" id="KW-1185">Reference proteome</keyword>
<dbReference type="Gene3D" id="4.10.1000.10">
    <property type="entry name" value="Zinc finger, CCCH-type"/>
    <property type="match status" value="1"/>
</dbReference>
<dbReference type="FunFam" id="4.10.1000.10:FF:000018">
    <property type="entry name" value="Zinc finger protein"/>
    <property type="match status" value="1"/>
</dbReference>
<feature type="coiled-coil region" evidence="6">
    <location>
        <begin position="27"/>
        <end position="54"/>
    </location>
</feature>
<dbReference type="SMART" id="SM00356">
    <property type="entry name" value="ZnF_C3H1"/>
    <property type="match status" value="1"/>
</dbReference>
<accession>A0A0N5AM32</accession>
<keyword evidence="2" id="KW-0677">Repeat</keyword>
<dbReference type="GO" id="GO:0043186">
    <property type="term" value="C:P granule"/>
    <property type="evidence" value="ECO:0007669"/>
    <property type="project" value="UniProtKB-ARBA"/>
</dbReference>
<dbReference type="InterPro" id="IPR036855">
    <property type="entry name" value="Znf_CCCH_sf"/>
</dbReference>